<organism evidence="1 2">
    <name type="scientific">Bifidobacterium longum subsp. longum</name>
    <dbReference type="NCBI Taxonomy" id="1679"/>
    <lineage>
        <taxon>Bacteria</taxon>
        <taxon>Bacillati</taxon>
        <taxon>Actinomycetota</taxon>
        <taxon>Actinomycetes</taxon>
        <taxon>Bifidobacteriales</taxon>
        <taxon>Bifidobacteriaceae</taxon>
        <taxon>Bifidobacterium</taxon>
    </lineage>
</organism>
<proteinExistence type="predicted"/>
<evidence type="ECO:0000313" key="2">
    <source>
        <dbReference type="Proteomes" id="UP000294241"/>
    </source>
</evidence>
<gene>
    <name evidence="1" type="ORF">MCC10100_1094</name>
</gene>
<dbReference type="Proteomes" id="UP000294241">
    <property type="component" value="Unassembled WGS sequence"/>
</dbReference>
<accession>A0A4R0UQ41</accession>
<protein>
    <submittedName>
        <fullName evidence="1">Uncharacterized protein</fullName>
    </submittedName>
</protein>
<reference evidence="1 2" key="1">
    <citation type="journal article" date="2018" name="Sci. Rep.">
        <title>Genomic diversity and distribution of Bifidobacterium longum subsp. longum across the human lifespan.</title>
        <authorList>
            <person name="Odamaki T."/>
            <person name="Bottacini F."/>
            <person name="Kato K."/>
            <person name="Mitsuyama E."/>
            <person name="Yoshida K."/>
            <person name="Horigome A."/>
            <person name="Xiao J.Z."/>
            <person name="van Sinderen D."/>
        </authorList>
    </citation>
    <scope>NUCLEOTIDE SEQUENCE [LARGE SCALE GENOMIC DNA]</scope>
    <source>
        <strain evidence="1 2">MCC10100</strain>
    </source>
</reference>
<dbReference type="AlphaFoldDB" id="A0A4R0UQ41"/>
<sequence>MFPMSATDITVLQFLGASTLLGDVDGEPETDEPTAEEIHEAETYMSKLFG</sequence>
<evidence type="ECO:0000313" key="1">
    <source>
        <dbReference type="EMBL" id="TCF39359.1"/>
    </source>
</evidence>
<dbReference type="EMBL" id="SHST01000025">
    <property type="protein sequence ID" value="TCF39359.1"/>
    <property type="molecule type" value="Genomic_DNA"/>
</dbReference>
<comment type="caution">
    <text evidence="1">The sequence shown here is derived from an EMBL/GenBank/DDBJ whole genome shotgun (WGS) entry which is preliminary data.</text>
</comment>
<name>A0A4R0UQ41_BIFLL</name>